<evidence type="ECO:0000313" key="9">
    <source>
        <dbReference type="Proteomes" id="UP000185895"/>
    </source>
</evidence>
<dbReference type="NCBIfam" id="NF008305">
    <property type="entry name" value="PRK11097.1"/>
    <property type="match status" value="1"/>
</dbReference>
<evidence type="ECO:0000256" key="2">
    <source>
        <dbReference type="ARBA" id="ARBA00009209"/>
    </source>
</evidence>
<dbReference type="InterPro" id="IPR002037">
    <property type="entry name" value="Glyco_hydro_8"/>
</dbReference>
<keyword evidence="7" id="KW-0119">Carbohydrate metabolism</keyword>
<keyword evidence="5" id="KW-0136">Cellulose degradation</keyword>
<reference evidence="8 9" key="1">
    <citation type="submission" date="2016-09" db="EMBL/GenBank/DDBJ databases">
        <authorList>
            <person name="Capua I."/>
            <person name="De Benedictis P."/>
            <person name="Joannis T."/>
            <person name="Lombin L.H."/>
            <person name="Cattoli G."/>
        </authorList>
    </citation>
    <scope>NUCLEOTIDE SEQUENCE [LARGE SCALE GENOMIC DNA]</scope>
    <source>
        <strain evidence="8 9">ANC 4671</strain>
    </source>
</reference>
<dbReference type="Pfam" id="PF01270">
    <property type="entry name" value="Glyco_hydro_8"/>
    <property type="match status" value="1"/>
</dbReference>
<sequence>MSRSVFANEVNFDLVWKTVKQQYISEDGRVIDYSDQRFITTSEGQSYAMFFALVNNDQKTFDKLLRWTENNLAQGDLQQHLPAWLWGKDQNQEWKILDPNSASDADLWIVWNLIEAGRLWKNQKYTDTADALLQQIEKSEVVNIPDLGDMLLPGQYGFVFEKKWRLNPCYLPVQILTGIANHTHAPLWINIKNNSVHLLIASAPKGFSPDWIEYDQTLGWLTQVENKPILGSYDAIRVYLWLGMLNSSDQNKQTLYQHFMPMLKLLNTNHYPPEKINVLDATTINQGPIGFSAAMLPFIQDPTLQKKQLLYIQDNYKNQQNYYNNMLILFGLGWYEKKFAFSATGQLLPAWNHK</sequence>
<dbReference type="InterPro" id="IPR008928">
    <property type="entry name" value="6-hairpin_glycosidase_sf"/>
</dbReference>
<dbReference type="Proteomes" id="UP000185895">
    <property type="component" value="Unassembled WGS sequence"/>
</dbReference>
<evidence type="ECO:0000256" key="3">
    <source>
        <dbReference type="ARBA" id="ARBA00012601"/>
    </source>
</evidence>
<comment type="similarity">
    <text evidence="2">Belongs to the glycosyl hydrolase 8 (cellulase D) family.</text>
</comment>
<dbReference type="OrthoDB" id="9766708at2"/>
<keyword evidence="4" id="KW-0378">Hydrolase</keyword>
<evidence type="ECO:0000256" key="4">
    <source>
        <dbReference type="ARBA" id="ARBA00022801"/>
    </source>
</evidence>
<dbReference type="GO" id="GO:0008810">
    <property type="term" value="F:cellulase activity"/>
    <property type="evidence" value="ECO:0007669"/>
    <property type="project" value="UniProtKB-EC"/>
</dbReference>
<dbReference type="EC" id="3.2.1.4" evidence="3"/>
<evidence type="ECO:0000256" key="7">
    <source>
        <dbReference type="ARBA" id="ARBA00023326"/>
    </source>
</evidence>
<evidence type="ECO:0000256" key="5">
    <source>
        <dbReference type="ARBA" id="ARBA00023001"/>
    </source>
</evidence>
<keyword evidence="6" id="KW-0326">Glycosidase</keyword>
<comment type="caution">
    <text evidence="8">The sequence shown here is derived from an EMBL/GenBank/DDBJ whole genome shotgun (WGS) entry which is preliminary data.</text>
</comment>
<dbReference type="SUPFAM" id="SSF48208">
    <property type="entry name" value="Six-hairpin glycosidases"/>
    <property type="match status" value="1"/>
</dbReference>
<keyword evidence="9" id="KW-1185">Reference proteome</keyword>
<proteinExistence type="inferred from homology"/>
<dbReference type="GO" id="GO:0030245">
    <property type="term" value="P:cellulose catabolic process"/>
    <property type="evidence" value="ECO:0007669"/>
    <property type="project" value="UniProtKB-KW"/>
</dbReference>
<accession>A0A1E7R8X7</accession>
<evidence type="ECO:0000313" key="8">
    <source>
        <dbReference type="EMBL" id="OEY95778.1"/>
    </source>
</evidence>
<organism evidence="8 9">
    <name type="scientific">Acinetobacter qingfengensis</name>
    <dbReference type="NCBI Taxonomy" id="1262585"/>
    <lineage>
        <taxon>Bacteria</taxon>
        <taxon>Pseudomonadati</taxon>
        <taxon>Pseudomonadota</taxon>
        <taxon>Gammaproteobacteria</taxon>
        <taxon>Moraxellales</taxon>
        <taxon>Moraxellaceae</taxon>
        <taxon>Acinetobacter</taxon>
    </lineage>
</organism>
<evidence type="ECO:0000256" key="6">
    <source>
        <dbReference type="ARBA" id="ARBA00023295"/>
    </source>
</evidence>
<dbReference type="PRINTS" id="PR00735">
    <property type="entry name" value="GLHYDRLASE8"/>
</dbReference>
<dbReference type="Gene3D" id="1.50.10.10">
    <property type="match status" value="1"/>
</dbReference>
<dbReference type="EMBL" id="MKKK01000024">
    <property type="protein sequence ID" value="OEY95778.1"/>
    <property type="molecule type" value="Genomic_DNA"/>
</dbReference>
<dbReference type="AlphaFoldDB" id="A0A1E7R8X7"/>
<evidence type="ECO:0000256" key="1">
    <source>
        <dbReference type="ARBA" id="ARBA00000966"/>
    </source>
</evidence>
<dbReference type="InterPro" id="IPR012341">
    <property type="entry name" value="6hp_glycosidase-like_sf"/>
</dbReference>
<dbReference type="STRING" id="1262585.BJI46_12660"/>
<name>A0A1E7R8X7_9GAMM</name>
<keyword evidence="7" id="KW-0624">Polysaccharide degradation</keyword>
<protein>
    <recommendedName>
        <fullName evidence="3">cellulase</fullName>
        <ecNumber evidence="3">3.2.1.4</ecNumber>
    </recommendedName>
</protein>
<comment type="catalytic activity">
    <reaction evidence="1">
        <text>Endohydrolysis of (1-&gt;4)-beta-D-glucosidic linkages in cellulose, lichenin and cereal beta-D-glucans.</text>
        <dbReference type="EC" id="3.2.1.4"/>
    </reaction>
</comment>
<gene>
    <name evidence="8" type="ORF">BJI46_12660</name>
</gene>